<accession>A0AAD9NJ51</accession>
<feature type="region of interest" description="Disordered" evidence="1">
    <location>
        <begin position="68"/>
        <end position="96"/>
    </location>
</feature>
<name>A0AAD9NJ51_RIDPI</name>
<keyword evidence="3" id="KW-1185">Reference proteome</keyword>
<reference evidence="2" key="1">
    <citation type="journal article" date="2023" name="Mol. Biol. Evol.">
        <title>Third-Generation Sequencing Reveals the Adaptive Role of the Epigenome in Three Deep-Sea Polychaetes.</title>
        <authorList>
            <person name="Perez M."/>
            <person name="Aroh O."/>
            <person name="Sun Y."/>
            <person name="Lan Y."/>
            <person name="Juniper S.K."/>
            <person name="Young C.R."/>
            <person name="Angers B."/>
            <person name="Qian P.Y."/>
        </authorList>
    </citation>
    <scope>NUCLEOTIDE SEQUENCE</scope>
    <source>
        <strain evidence="2">R07B-5</strain>
    </source>
</reference>
<evidence type="ECO:0000256" key="1">
    <source>
        <dbReference type="SAM" id="MobiDB-lite"/>
    </source>
</evidence>
<evidence type="ECO:0000313" key="2">
    <source>
        <dbReference type="EMBL" id="KAK2172222.1"/>
    </source>
</evidence>
<dbReference type="AlphaFoldDB" id="A0AAD9NJ51"/>
<sequence length="211" mass="24549">MNKKKKTMFHTFTRRLKANKDLRRLQTSLSDSNVPCLDTLTRDVSMVAMTPTPDDESDISLVIPRKYSMASDQQGSDSDVTQSSPDSQTASLPVTPINSPHLILRTRSWKEPQIWRRSPDIKMKQRLSNAGFKQMLSSKRESFFDTDLCMMREDIDYWVFMQDGIDVDGDFEVRMRFLCFFSLFPVNCADVRDRCNVYCADVRDRYASVYY</sequence>
<organism evidence="2 3">
    <name type="scientific">Ridgeia piscesae</name>
    <name type="common">Tubeworm</name>
    <dbReference type="NCBI Taxonomy" id="27915"/>
    <lineage>
        <taxon>Eukaryota</taxon>
        <taxon>Metazoa</taxon>
        <taxon>Spiralia</taxon>
        <taxon>Lophotrochozoa</taxon>
        <taxon>Annelida</taxon>
        <taxon>Polychaeta</taxon>
        <taxon>Sedentaria</taxon>
        <taxon>Canalipalpata</taxon>
        <taxon>Sabellida</taxon>
        <taxon>Siboglinidae</taxon>
        <taxon>Ridgeia</taxon>
    </lineage>
</organism>
<feature type="compositionally biased region" description="Polar residues" evidence="1">
    <location>
        <begin position="70"/>
        <end position="96"/>
    </location>
</feature>
<comment type="caution">
    <text evidence="2">The sequence shown here is derived from an EMBL/GenBank/DDBJ whole genome shotgun (WGS) entry which is preliminary data.</text>
</comment>
<gene>
    <name evidence="2" type="ORF">NP493_983g00024</name>
</gene>
<proteinExistence type="predicted"/>
<dbReference type="Proteomes" id="UP001209878">
    <property type="component" value="Unassembled WGS sequence"/>
</dbReference>
<dbReference type="EMBL" id="JAODUO010000981">
    <property type="protein sequence ID" value="KAK2172222.1"/>
    <property type="molecule type" value="Genomic_DNA"/>
</dbReference>
<evidence type="ECO:0000313" key="3">
    <source>
        <dbReference type="Proteomes" id="UP001209878"/>
    </source>
</evidence>
<protein>
    <submittedName>
        <fullName evidence="2">Uncharacterized protein</fullName>
    </submittedName>
</protein>